<evidence type="ECO:0000313" key="2">
    <source>
        <dbReference type="Proteomes" id="UP000887565"/>
    </source>
</evidence>
<dbReference type="GO" id="GO:0009986">
    <property type="term" value="C:cell surface"/>
    <property type="evidence" value="ECO:0007669"/>
    <property type="project" value="InterPro"/>
</dbReference>
<organism evidence="2 3">
    <name type="scientific">Romanomermis culicivorax</name>
    <name type="common">Nematode worm</name>
    <dbReference type="NCBI Taxonomy" id="13658"/>
    <lineage>
        <taxon>Eukaryota</taxon>
        <taxon>Metazoa</taxon>
        <taxon>Ecdysozoa</taxon>
        <taxon>Nematoda</taxon>
        <taxon>Enoplea</taxon>
        <taxon>Dorylaimia</taxon>
        <taxon>Mermithida</taxon>
        <taxon>Mermithoidea</taxon>
        <taxon>Mermithidae</taxon>
        <taxon>Romanomermis</taxon>
    </lineage>
</organism>
<dbReference type="PANTHER" id="PTHR21700">
    <property type="entry name" value="TRANSTHYRETIN-LIKE FAMILY PROTEIN-RELATED"/>
    <property type="match status" value="1"/>
</dbReference>
<name>A0A915JZ98_ROMCU</name>
<protein>
    <submittedName>
        <fullName evidence="3">Uncharacterized protein</fullName>
    </submittedName>
</protein>
<dbReference type="WBParaSite" id="nRc.2.0.1.t31722-RA">
    <property type="protein sequence ID" value="nRc.2.0.1.t31722-RA"/>
    <property type="gene ID" value="nRc.2.0.1.g31722"/>
</dbReference>
<accession>A0A915JZ98</accession>
<dbReference type="Gene3D" id="2.60.40.3330">
    <property type="match status" value="2"/>
</dbReference>
<keyword evidence="2" id="KW-1185">Reference proteome</keyword>
<dbReference type="AlphaFoldDB" id="A0A915JZ98"/>
<dbReference type="InterPro" id="IPR001534">
    <property type="entry name" value="Transthyretin-like"/>
</dbReference>
<comment type="similarity">
    <text evidence="1">Belongs to the nematode transthyretin-like family.</text>
</comment>
<dbReference type="Proteomes" id="UP000887565">
    <property type="component" value="Unplaced"/>
</dbReference>
<dbReference type="Pfam" id="PF01060">
    <property type="entry name" value="TTR-52"/>
    <property type="match status" value="1"/>
</dbReference>
<sequence length="233" mass="26587">WTFIVTSNDILNELCPASWSRASFDLHGCGWDLLSRMDPEIHIYHKCHSNDIKKIDIPISQSALGTDHDLGSIDLTYGHFVKEKTVRKFPVSSKCETNGVFITRKECVTVKGNLTCISEVPIYVQLTDSDLVQHDIMDEVCPVTRSFESFKLHGCSRDLFSRIDPEVHIYHRCKDNELRKIEMIVPQSALGSEYNLGRLDLNSPFNNEQVVSKLPSFERCGGTIQRLWKKLSN</sequence>
<evidence type="ECO:0000313" key="3">
    <source>
        <dbReference type="WBParaSite" id="nRc.2.0.1.t31722-RA"/>
    </source>
</evidence>
<dbReference type="InterPro" id="IPR038479">
    <property type="entry name" value="Transthyretin-like_sf"/>
</dbReference>
<evidence type="ECO:0000256" key="1">
    <source>
        <dbReference type="ARBA" id="ARBA00010112"/>
    </source>
</evidence>
<reference evidence="3" key="1">
    <citation type="submission" date="2022-11" db="UniProtKB">
        <authorList>
            <consortium name="WormBaseParasite"/>
        </authorList>
    </citation>
    <scope>IDENTIFICATION</scope>
</reference>
<proteinExistence type="inferred from homology"/>